<evidence type="ECO:0000256" key="1">
    <source>
        <dbReference type="SAM" id="Phobius"/>
    </source>
</evidence>
<dbReference type="EMBL" id="JAAHFQ010000623">
    <property type="protein sequence ID" value="NER30699.1"/>
    <property type="molecule type" value="Genomic_DNA"/>
</dbReference>
<reference evidence="2" key="1">
    <citation type="submission" date="2019-11" db="EMBL/GenBank/DDBJ databases">
        <title>Genomic insights into an expanded diversity of filamentous marine cyanobacteria reveals the extraordinary biosynthetic potential of Moorea and Okeania.</title>
        <authorList>
            <person name="Ferreira Leao T."/>
            <person name="Wang M."/>
            <person name="Moss N."/>
            <person name="Da Silva R."/>
            <person name="Sanders J."/>
            <person name="Nurk S."/>
            <person name="Gurevich A."/>
            <person name="Humphrey G."/>
            <person name="Reher R."/>
            <person name="Zhu Q."/>
            <person name="Belda-Ferre P."/>
            <person name="Glukhov E."/>
            <person name="Rex R."/>
            <person name="Dorrestein P.C."/>
            <person name="Knight R."/>
            <person name="Pevzner P."/>
            <person name="Gerwick W.H."/>
            <person name="Gerwick L."/>
        </authorList>
    </citation>
    <scope>NUCLEOTIDE SEQUENCE</scope>
    <source>
        <strain evidence="2">SIO1C4</strain>
    </source>
</reference>
<protein>
    <submittedName>
        <fullName evidence="2">Uncharacterized protein</fullName>
    </submittedName>
</protein>
<feature type="transmembrane region" description="Helical" evidence="1">
    <location>
        <begin position="129"/>
        <end position="146"/>
    </location>
</feature>
<proteinExistence type="predicted"/>
<keyword evidence="1" id="KW-1133">Transmembrane helix</keyword>
<accession>A0A6B3NC72</accession>
<feature type="transmembrane region" description="Helical" evidence="1">
    <location>
        <begin position="153"/>
        <end position="172"/>
    </location>
</feature>
<comment type="caution">
    <text evidence="2">The sequence shown here is derived from an EMBL/GenBank/DDBJ whole genome shotgun (WGS) entry which is preliminary data.</text>
</comment>
<organism evidence="2">
    <name type="scientific">Symploca sp. SIO1C4</name>
    <dbReference type="NCBI Taxonomy" id="2607765"/>
    <lineage>
        <taxon>Bacteria</taxon>
        <taxon>Bacillati</taxon>
        <taxon>Cyanobacteriota</taxon>
        <taxon>Cyanophyceae</taxon>
        <taxon>Coleofasciculales</taxon>
        <taxon>Coleofasciculaceae</taxon>
        <taxon>Symploca</taxon>
    </lineage>
</organism>
<evidence type="ECO:0000313" key="2">
    <source>
        <dbReference type="EMBL" id="NER30699.1"/>
    </source>
</evidence>
<gene>
    <name evidence="2" type="ORF">F6J89_24560</name>
</gene>
<keyword evidence="1" id="KW-0812">Transmembrane</keyword>
<feature type="transmembrane region" description="Helical" evidence="1">
    <location>
        <begin position="102"/>
        <end position="123"/>
    </location>
</feature>
<keyword evidence="1" id="KW-0472">Membrane</keyword>
<feature type="transmembrane region" description="Helical" evidence="1">
    <location>
        <begin position="184"/>
        <end position="201"/>
    </location>
</feature>
<name>A0A6B3NC72_9CYAN</name>
<dbReference type="AlphaFoldDB" id="A0A6B3NC72"/>
<sequence length="220" mass="24383">MPSQKYTFRKGEGQIIEVSLTGPWFRKKDLVVRLDGQKLDRFTDTIGLRGGEVFRLQDGSILRVKLVDGLFDITRVQVFLNGDPLPGSLSNLRQKLARAYGAIYFTGGFNVFFGLASMLSPFIKDSVGLRIDSFIVGTIFLLLGYFVQRKSLLALRIAIALFILTSLVTTISTLQTDSSNTSGIGSRSGIALRIGFIFVMWQGMEAITEMEAITDNEHQS</sequence>